<evidence type="ECO:0000256" key="1">
    <source>
        <dbReference type="ARBA" id="ARBA00004141"/>
    </source>
</evidence>
<dbReference type="EMBL" id="VYDA01000037">
    <property type="protein sequence ID" value="MYH60416.1"/>
    <property type="molecule type" value="Genomic_DNA"/>
</dbReference>
<feature type="non-terminal residue" evidence="6">
    <location>
        <position position="70"/>
    </location>
</feature>
<proteinExistence type="predicted"/>
<comment type="caution">
    <text evidence="6">The sequence shown here is derived from an EMBL/GenBank/DDBJ whole genome shotgun (WGS) entry which is preliminary data.</text>
</comment>
<gene>
    <name evidence="6" type="ORF">F4148_01130</name>
</gene>
<keyword evidence="3 5" id="KW-1133">Transmembrane helix</keyword>
<dbReference type="GO" id="GO:0016020">
    <property type="term" value="C:membrane"/>
    <property type="evidence" value="ECO:0007669"/>
    <property type="project" value="UniProtKB-SubCell"/>
</dbReference>
<keyword evidence="4 5" id="KW-0472">Membrane</keyword>
<reference evidence="6" key="1">
    <citation type="submission" date="2019-09" db="EMBL/GenBank/DDBJ databases">
        <title>Characterisation of the sponge microbiome using genome-centric metagenomics.</title>
        <authorList>
            <person name="Engelberts J.P."/>
            <person name="Robbins S.J."/>
            <person name="De Goeij J.M."/>
            <person name="Aranda M."/>
            <person name="Bell S.C."/>
            <person name="Webster N.S."/>
        </authorList>
    </citation>
    <scope>NUCLEOTIDE SEQUENCE</scope>
    <source>
        <strain evidence="6">SB0675_bin_29</strain>
    </source>
</reference>
<evidence type="ECO:0000256" key="5">
    <source>
        <dbReference type="SAM" id="Phobius"/>
    </source>
</evidence>
<evidence type="ECO:0000256" key="4">
    <source>
        <dbReference type="ARBA" id="ARBA00023136"/>
    </source>
</evidence>
<feature type="transmembrane region" description="Helical" evidence="5">
    <location>
        <begin position="28"/>
        <end position="50"/>
    </location>
</feature>
<accession>A0A6B1FYR4</accession>
<evidence type="ECO:0000313" key="6">
    <source>
        <dbReference type="EMBL" id="MYH60416.1"/>
    </source>
</evidence>
<dbReference type="InterPro" id="IPR035906">
    <property type="entry name" value="MetI-like_sf"/>
</dbReference>
<keyword evidence="2 5" id="KW-0812">Transmembrane</keyword>
<name>A0A6B1FYR4_9CHLR</name>
<dbReference type="SUPFAM" id="SSF161098">
    <property type="entry name" value="MetI-like"/>
    <property type="match status" value="1"/>
</dbReference>
<evidence type="ECO:0000256" key="2">
    <source>
        <dbReference type="ARBA" id="ARBA00022692"/>
    </source>
</evidence>
<comment type="subcellular location">
    <subcellularLocation>
        <location evidence="1">Membrane</location>
        <topology evidence="1">Multi-pass membrane protein</topology>
    </subcellularLocation>
</comment>
<protein>
    <submittedName>
        <fullName evidence="6">Carbohydrate ABC transporter permease</fullName>
    </submittedName>
</protein>
<evidence type="ECO:0000256" key="3">
    <source>
        <dbReference type="ARBA" id="ARBA00022989"/>
    </source>
</evidence>
<dbReference type="AlphaFoldDB" id="A0A6B1FYR4"/>
<sequence length="70" mass="7433">MTTTTTTTTPATIRTQAASGRTLKTGHLLLHVALILGSVAMLLPFGWMLATSLKSPPQIFTYPPSLVPNP</sequence>
<organism evidence="6">
    <name type="scientific">Caldilineaceae bacterium SB0675_bin_29</name>
    <dbReference type="NCBI Taxonomy" id="2605266"/>
    <lineage>
        <taxon>Bacteria</taxon>
        <taxon>Bacillati</taxon>
        <taxon>Chloroflexota</taxon>
        <taxon>Caldilineae</taxon>
        <taxon>Caldilineales</taxon>
        <taxon>Caldilineaceae</taxon>
    </lineage>
</organism>